<reference evidence="1" key="1">
    <citation type="submission" date="2020-08" db="EMBL/GenBank/DDBJ databases">
        <title>Genome sequencing and assembly of the red palm weevil Rhynchophorus ferrugineus.</title>
        <authorList>
            <person name="Dias G.B."/>
            <person name="Bergman C.M."/>
            <person name="Manee M."/>
        </authorList>
    </citation>
    <scope>NUCLEOTIDE SEQUENCE</scope>
    <source>
        <strain evidence="1">AA-2017</strain>
        <tissue evidence="1">Whole larva</tissue>
    </source>
</reference>
<dbReference type="AlphaFoldDB" id="A0A834HP50"/>
<protein>
    <submittedName>
        <fullName evidence="1">Uncharacterized protein</fullName>
    </submittedName>
</protein>
<keyword evidence="2" id="KW-1185">Reference proteome</keyword>
<organism evidence="1 2">
    <name type="scientific">Rhynchophorus ferrugineus</name>
    <name type="common">Red palm weevil</name>
    <name type="synonym">Curculio ferrugineus</name>
    <dbReference type="NCBI Taxonomy" id="354439"/>
    <lineage>
        <taxon>Eukaryota</taxon>
        <taxon>Metazoa</taxon>
        <taxon>Ecdysozoa</taxon>
        <taxon>Arthropoda</taxon>
        <taxon>Hexapoda</taxon>
        <taxon>Insecta</taxon>
        <taxon>Pterygota</taxon>
        <taxon>Neoptera</taxon>
        <taxon>Endopterygota</taxon>
        <taxon>Coleoptera</taxon>
        <taxon>Polyphaga</taxon>
        <taxon>Cucujiformia</taxon>
        <taxon>Curculionidae</taxon>
        <taxon>Dryophthorinae</taxon>
        <taxon>Rhynchophorus</taxon>
    </lineage>
</organism>
<name>A0A834HP50_RHYFE</name>
<evidence type="ECO:0000313" key="2">
    <source>
        <dbReference type="Proteomes" id="UP000625711"/>
    </source>
</evidence>
<sequence>MSSKRLGEGSGRSRAIATNLGNGDGFGSAVLPRVLVFDLSVGRRLHYHHDQIANVASWYMDTVVNI</sequence>
<dbReference type="EMBL" id="JAACXV010014582">
    <property type="protein sequence ID" value="KAF7265970.1"/>
    <property type="molecule type" value="Genomic_DNA"/>
</dbReference>
<evidence type="ECO:0000313" key="1">
    <source>
        <dbReference type="EMBL" id="KAF7265970.1"/>
    </source>
</evidence>
<accession>A0A834HP50</accession>
<proteinExistence type="predicted"/>
<comment type="caution">
    <text evidence="1">The sequence shown here is derived from an EMBL/GenBank/DDBJ whole genome shotgun (WGS) entry which is preliminary data.</text>
</comment>
<dbReference type="Proteomes" id="UP000625711">
    <property type="component" value="Unassembled WGS sequence"/>
</dbReference>
<gene>
    <name evidence="1" type="ORF">GWI33_020707</name>
</gene>